<dbReference type="SUPFAM" id="SSF50978">
    <property type="entry name" value="WD40 repeat-like"/>
    <property type="match status" value="1"/>
</dbReference>
<dbReference type="PANTHER" id="PTHR15496">
    <property type="entry name" value="GENERAL TRANSCRIPTION FACTOR 3C POLYPEPTIDE 4 FAMILY"/>
    <property type="match status" value="1"/>
</dbReference>
<protein>
    <submittedName>
        <fullName evidence="3">Uncharacterized protein</fullName>
    </submittedName>
</protein>
<dbReference type="InterPro" id="IPR015943">
    <property type="entry name" value="WD40/YVTN_repeat-like_dom_sf"/>
</dbReference>
<dbReference type="InterPro" id="IPR024764">
    <property type="entry name" value="TFIIIC_Znf"/>
</dbReference>
<name>A0A8J1TUC3_OWEFU</name>
<reference evidence="3" key="1">
    <citation type="submission" date="2022-03" db="EMBL/GenBank/DDBJ databases">
        <authorList>
            <person name="Martin C."/>
        </authorList>
    </citation>
    <scope>NUCLEOTIDE SEQUENCE</scope>
</reference>
<dbReference type="Proteomes" id="UP000749559">
    <property type="component" value="Unassembled WGS sequence"/>
</dbReference>
<gene>
    <name evidence="3" type="ORF">OFUS_LOCUS15440</name>
</gene>
<evidence type="ECO:0000313" key="3">
    <source>
        <dbReference type="EMBL" id="CAH1790196.1"/>
    </source>
</evidence>
<dbReference type="Gene3D" id="2.130.10.10">
    <property type="entry name" value="YVTN repeat-like/Quinoprotein amine dehydrogenase"/>
    <property type="match status" value="1"/>
</dbReference>
<dbReference type="Pfam" id="PF12657">
    <property type="entry name" value="TFIIIC_delta"/>
    <property type="match status" value="1"/>
</dbReference>
<dbReference type="PANTHER" id="PTHR15496:SF2">
    <property type="entry name" value="GENERAL TRANSCRIPTION FACTOR 3C POLYPEPTIDE 4"/>
    <property type="match status" value="1"/>
</dbReference>
<proteinExistence type="predicted"/>
<evidence type="ECO:0000259" key="2">
    <source>
        <dbReference type="Pfam" id="PF12660"/>
    </source>
</evidence>
<organism evidence="3 4">
    <name type="scientific">Owenia fusiformis</name>
    <name type="common">Polychaete worm</name>
    <dbReference type="NCBI Taxonomy" id="6347"/>
    <lineage>
        <taxon>Eukaryota</taxon>
        <taxon>Metazoa</taxon>
        <taxon>Spiralia</taxon>
        <taxon>Lophotrochozoa</taxon>
        <taxon>Annelida</taxon>
        <taxon>Polychaeta</taxon>
        <taxon>Sedentaria</taxon>
        <taxon>Canalipalpata</taxon>
        <taxon>Sabellida</taxon>
        <taxon>Oweniida</taxon>
        <taxon>Oweniidae</taxon>
        <taxon>Owenia</taxon>
    </lineage>
</organism>
<dbReference type="GO" id="GO:0000127">
    <property type="term" value="C:transcription factor TFIIIC complex"/>
    <property type="evidence" value="ECO:0007669"/>
    <property type="project" value="InterPro"/>
</dbReference>
<dbReference type="InterPro" id="IPR024761">
    <property type="entry name" value="TFIIIC_delta_N"/>
</dbReference>
<dbReference type="EMBL" id="CAIIXF020000007">
    <property type="protein sequence ID" value="CAH1790196.1"/>
    <property type="molecule type" value="Genomic_DNA"/>
</dbReference>
<dbReference type="InterPro" id="IPR044230">
    <property type="entry name" value="GTF3C4"/>
</dbReference>
<dbReference type="Pfam" id="PF12660">
    <property type="entry name" value="zf-TFIIIC"/>
    <property type="match status" value="1"/>
</dbReference>
<sequence length="673" mass="76699">MSSEILGLQTKVVRTGKVLDYSDENKITVCEQYGVHVLEIDISPSVKGVQPRVINQFIPAEPSLTFDVGITAEDLQKEKHRLPQVELTLEHSMLPVTSPGSTQPFLSAIWSPTAVDPMKRCVFASVTLDHHVRMYSLGVSNCRWKCVCDITQVYYEHINPILSMGSITHSRASKYKQLMEKLCCVDVTWSKLFNEDASKPYCYLSCAMRNGDIVIFKVHTPCLDRNDIEVQTTLHTNKTFPTEVKWCSSNIFPDNLLVIGWADGPIKLIQMDQTKFETSASGNECMGQDQPCAPSIDVWENEDDIGVGHLEWAEQDCLLLALKGNYLICTKLAAEANRAVVIVCQSILQVSDYLPPTRVVYNKGKCYITTVDRSITMYTIESQDNDIQIQKQGDEELASSNPNKTWGIHDVCVSKNQALLVFIESIVTYKDHLAKNPYIKVQLLSRFSQDQCHQLLKEDGDFQSRKDILECLRGHQCSKHTWEYINCPDKDDLEKQSYFLKINRFIVLNELEQLKFECQTRQIIPDVAFQKIEDRMKVLIRDLKNFEKSLHLLFASKYVPKLMQYPSDAISDFGKVTLSRLQSIQGSEEPVLSELCDICQMQIDFTDTGTSVCSNGHPFKRCCLTLSSCQSIRYRLCRTCDAPSINLDKDLEQGMEELLHEKCIFCDDIFVWK</sequence>
<feature type="domain" description="Transcription factor IIIC putative zinc-finger" evidence="2">
    <location>
        <begin position="588"/>
        <end position="665"/>
    </location>
</feature>
<dbReference type="GO" id="GO:0004402">
    <property type="term" value="F:histone acetyltransferase activity"/>
    <property type="evidence" value="ECO:0007669"/>
    <property type="project" value="InterPro"/>
</dbReference>
<dbReference type="AlphaFoldDB" id="A0A8J1TUC3"/>
<keyword evidence="4" id="KW-1185">Reference proteome</keyword>
<dbReference type="OrthoDB" id="6021743at2759"/>
<evidence type="ECO:0000259" key="1">
    <source>
        <dbReference type="Pfam" id="PF12657"/>
    </source>
</evidence>
<dbReference type="InterPro" id="IPR036322">
    <property type="entry name" value="WD40_repeat_dom_sf"/>
</dbReference>
<comment type="caution">
    <text evidence="3">The sequence shown here is derived from an EMBL/GenBank/DDBJ whole genome shotgun (WGS) entry which is preliminary data.</text>
</comment>
<evidence type="ECO:0000313" key="4">
    <source>
        <dbReference type="Proteomes" id="UP000749559"/>
    </source>
</evidence>
<dbReference type="GO" id="GO:0006384">
    <property type="term" value="P:transcription initiation at RNA polymerase III promoter"/>
    <property type="evidence" value="ECO:0007669"/>
    <property type="project" value="InterPro"/>
</dbReference>
<feature type="domain" description="Transcription factor IIIC 90kDa subunit N-terminal" evidence="1">
    <location>
        <begin position="22"/>
        <end position="421"/>
    </location>
</feature>
<accession>A0A8J1TUC3</accession>